<comment type="caution">
    <text evidence="1">The sequence shown here is derived from an EMBL/GenBank/DDBJ whole genome shotgun (WGS) entry which is preliminary data.</text>
</comment>
<accession>X1CD80</accession>
<organism evidence="1">
    <name type="scientific">marine sediment metagenome</name>
    <dbReference type="NCBI Taxonomy" id="412755"/>
    <lineage>
        <taxon>unclassified sequences</taxon>
        <taxon>metagenomes</taxon>
        <taxon>ecological metagenomes</taxon>
    </lineage>
</organism>
<evidence type="ECO:0000313" key="1">
    <source>
        <dbReference type="EMBL" id="GAH06241.1"/>
    </source>
</evidence>
<sequence>MKKLKINTNDYDAIMLSALNSFRRESWLTEAVDLEESGLAENVTEVIEGMFSPFCDRLIEASTLNDVTEGNARSGFFCKFTEMAV</sequence>
<name>X1CD80_9ZZZZ</name>
<dbReference type="EMBL" id="BART01034597">
    <property type="protein sequence ID" value="GAH06241.1"/>
    <property type="molecule type" value="Genomic_DNA"/>
</dbReference>
<reference evidence="1" key="1">
    <citation type="journal article" date="2014" name="Front. Microbiol.">
        <title>High frequency of phylogenetically diverse reductive dehalogenase-homologous genes in deep subseafloor sedimentary metagenomes.</title>
        <authorList>
            <person name="Kawai M."/>
            <person name="Futagami T."/>
            <person name="Toyoda A."/>
            <person name="Takaki Y."/>
            <person name="Nishi S."/>
            <person name="Hori S."/>
            <person name="Arai W."/>
            <person name="Tsubouchi T."/>
            <person name="Morono Y."/>
            <person name="Uchiyama I."/>
            <person name="Ito T."/>
            <person name="Fujiyama A."/>
            <person name="Inagaki F."/>
            <person name="Takami H."/>
        </authorList>
    </citation>
    <scope>NUCLEOTIDE SEQUENCE</scope>
    <source>
        <strain evidence="1">Expedition CK06-06</strain>
    </source>
</reference>
<gene>
    <name evidence="1" type="ORF">S01H4_59084</name>
</gene>
<proteinExistence type="predicted"/>
<dbReference type="AlphaFoldDB" id="X1CD80"/>
<protein>
    <submittedName>
        <fullName evidence="1">Uncharacterized protein</fullName>
    </submittedName>
</protein>